<dbReference type="InterPro" id="IPR036397">
    <property type="entry name" value="RNaseH_sf"/>
</dbReference>
<accession>A0ABR2TGB4</accession>
<feature type="domain" description="Exonuclease" evidence="6">
    <location>
        <begin position="12"/>
        <end position="186"/>
    </location>
</feature>
<evidence type="ECO:0000313" key="8">
    <source>
        <dbReference type="Proteomes" id="UP001396334"/>
    </source>
</evidence>
<keyword evidence="2" id="KW-0378">Hydrolase</keyword>
<dbReference type="Gene3D" id="3.30.420.10">
    <property type="entry name" value="Ribonuclease H-like superfamily/Ribonuclease H"/>
    <property type="match status" value="1"/>
</dbReference>
<evidence type="ECO:0000256" key="2">
    <source>
        <dbReference type="ARBA" id="ARBA00022801"/>
    </source>
</evidence>
<dbReference type="PANTHER" id="PTHR30231:SF4">
    <property type="entry name" value="PROTEIN NEN2"/>
    <property type="match status" value="1"/>
</dbReference>
<keyword evidence="5" id="KW-0812">Transmembrane</keyword>
<dbReference type="EMBL" id="JBBPBN010000006">
    <property type="protein sequence ID" value="KAK9036434.1"/>
    <property type="molecule type" value="Genomic_DNA"/>
</dbReference>
<dbReference type="Pfam" id="PF00929">
    <property type="entry name" value="RNase_T"/>
    <property type="match status" value="1"/>
</dbReference>
<dbReference type="Proteomes" id="UP001396334">
    <property type="component" value="Unassembled WGS sequence"/>
</dbReference>
<name>A0ABR2TGB4_9ROSI</name>
<evidence type="ECO:0000313" key="7">
    <source>
        <dbReference type="EMBL" id="KAK9036434.1"/>
    </source>
</evidence>
<sequence length="774" mass="85952">MDSTTSGGDRSEICFFDLETTVPRRRGQGFSILEFGAILICPKRLLELKSFASLVRPDDLSSISPDSVRCNGISRDDVAEAPSFSDIADQVHDILHGRVWAGHNIVKFDCVRIREAFEKIGRPAPEPKGIIDSLVLLSQRFGKRAGNMKMDTLSKYFELGKQKHRSLDDVRTNLEVLKYCATVLFLESSLPDILTPDIFVSPGPATRSSSKSKLSFETPNSDMHTLSQSSSSENDPILSSTARSSCNSKSSFETPNSDIRTLSPCSSSENVPTLSPTDLEDGEWHPIISLLACHTGEVNSYVTTPAQSDPFDMTQLKNEIKTEALKLDVTEEKPELRSPDVSPATAVVEGCSGYAGFLEPDEVSITSISASSVPQYRGTHQINVLHKNVALQLFCPCLRVRSGISKKFLDQAGRPRLSFVVDASPTLCGILDACDAAAKEIFVDCGSNSDWRHVVIRNYNYISTPTARLRIPTIVNGDTAQYGTEIHRKDYSGIVQKLVFDKFNADELSNIIQTGISVDAFFSLDTFDYQQIAGIRLVAKNFELAEPELPDASVFSSVCSSFKDSGMVENNRILESLLFEWENFHSAGHRKQKQSPETKHRPQIKQQLSMVMIRDSVPHSDLSVFPPVNHENLHHQIQQPQQNPPSDLTLLPPSDADDVVSSSGDRGIGKWLGIGVGILRAKIVGLACYFGYKNGTIGRAFRSFRGIIDLATVVLLWWLCKRIWRLRRRKESTERLKMIIKEKDEKIVGLLNQIAEMNKVLVERHKLVASKPAH</sequence>
<feature type="compositionally biased region" description="Polar residues" evidence="4">
    <location>
        <begin position="206"/>
        <end position="276"/>
    </location>
</feature>
<evidence type="ECO:0000256" key="5">
    <source>
        <dbReference type="SAM" id="Phobius"/>
    </source>
</evidence>
<keyword evidence="3" id="KW-0269">Exonuclease</keyword>
<keyword evidence="5" id="KW-1133">Transmembrane helix</keyword>
<proteinExistence type="predicted"/>
<evidence type="ECO:0000256" key="3">
    <source>
        <dbReference type="ARBA" id="ARBA00022839"/>
    </source>
</evidence>
<dbReference type="InterPro" id="IPR012337">
    <property type="entry name" value="RNaseH-like_sf"/>
</dbReference>
<gene>
    <name evidence="7" type="ORF">V6N11_078435</name>
</gene>
<keyword evidence="8" id="KW-1185">Reference proteome</keyword>
<evidence type="ECO:0000256" key="4">
    <source>
        <dbReference type="SAM" id="MobiDB-lite"/>
    </source>
</evidence>
<keyword evidence="1" id="KW-0540">Nuclease</keyword>
<dbReference type="SMART" id="SM00479">
    <property type="entry name" value="EXOIII"/>
    <property type="match status" value="1"/>
</dbReference>
<organism evidence="7 8">
    <name type="scientific">Hibiscus sabdariffa</name>
    <name type="common">roselle</name>
    <dbReference type="NCBI Taxonomy" id="183260"/>
    <lineage>
        <taxon>Eukaryota</taxon>
        <taxon>Viridiplantae</taxon>
        <taxon>Streptophyta</taxon>
        <taxon>Embryophyta</taxon>
        <taxon>Tracheophyta</taxon>
        <taxon>Spermatophyta</taxon>
        <taxon>Magnoliopsida</taxon>
        <taxon>eudicotyledons</taxon>
        <taxon>Gunneridae</taxon>
        <taxon>Pentapetalae</taxon>
        <taxon>rosids</taxon>
        <taxon>malvids</taxon>
        <taxon>Malvales</taxon>
        <taxon>Malvaceae</taxon>
        <taxon>Malvoideae</taxon>
        <taxon>Hibiscus</taxon>
    </lineage>
</organism>
<comment type="caution">
    <text evidence="7">The sequence shown here is derived from an EMBL/GenBank/DDBJ whole genome shotgun (WGS) entry which is preliminary data.</text>
</comment>
<evidence type="ECO:0000256" key="1">
    <source>
        <dbReference type="ARBA" id="ARBA00022722"/>
    </source>
</evidence>
<feature type="region of interest" description="Disordered" evidence="4">
    <location>
        <begin position="203"/>
        <end position="278"/>
    </location>
</feature>
<evidence type="ECO:0000259" key="6">
    <source>
        <dbReference type="SMART" id="SM00479"/>
    </source>
</evidence>
<keyword evidence="5" id="KW-0472">Membrane</keyword>
<protein>
    <recommendedName>
        <fullName evidence="6">Exonuclease domain-containing protein</fullName>
    </recommendedName>
</protein>
<dbReference type="SUPFAM" id="SSF53098">
    <property type="entry name" value="Ribonuclease H-like"/>
    <property type="match status" value="1"/>
</dbReference>
<dbReference type="InterPro" id="IPR013520">
    <property type="entry name" value="Ribonucl_H"/>
</dbReference>
<dbReference type="CDD" id="cd06127">
    <property type="entry name" value="DEDDh"/>
    <property type="match status" value="1"/>
</dbReference>
<feature type="transmembrane region" description="Helical" evidence="5">
    <location>
        <begin position="704"/>
        <end position="720"/>
    </location>
</feature>
<reference evidence="7 8" key="1">
    <citation type="journal article" date="2024" name="G3 (Bethesda)">
        <title>Genome assembly of Hibiscus sabdariffa L. provides insights into metabolisms of medicinal natural products.</title>
        <authorList>
            <person name="Kim T."/>
        </authorList>
    </citation>
    <scope>NUCLEOTIDE SEQUENCE [LARGE SCALE GENOMIC DNA]</scope>
    <source>
        <strain evidence="7">TK-2024</strain>
        <tissue evidence="7">Old leaves</tissue>
    </source>
</reference>
<dbReference type="PANTHER" id="PTHR30231">
    <property type="entry name" value="DNA POLYMERASE III SUBUNIT EPSILON"/>
    <property type="match status" value="1"/>
</dbReference>